<keyword evidence="6" id="KW-0479">Metal-binding</keyword>
<reference evidence="10" key="1">
    <citation type="journal article" date="2015" name="Nature">
        <title>Complex archaea that bridge the gap between prokaryotes and eukaryotes.</title>
        <authorList>
            <person name="Spang A."/>
            <person name="Saw J.H."/>
            <person name="Jorgensen S.L."/>
            <person name="Zaremba-Niedzwiedzka K."/>
            <person name="Martijn J."/>
            <person name="Lind A.E."/>
            <person name="van Eijk R."/>
            <person name="Schleper C."/>
            <person name="Guy L."/>
            <person name="Ettema T.J."/>
        </authorList>
    </citation>
    <scope>NUCLEOTIDE SEQUENCE</scope>
</reference>
<name>A0A0F9QFH8_9ZZZZ</name>
<feature type="domain" description="eRF1/Pelota-like N-terminal" evidence="9">
    <location>
        <begin position="1"/>
        <end position="125"/>
    </location>
</feature>
<dbReference type="InterPro" id="IPR042226">
    <property type="entry name" value="eFR1_2_sf"/>
</dbReference>
<evidence type="ECO:0000256" key="3">
    <source>
        <dbReference type="ARBA" id="ARBA00009504"/>
    </source>
</evidence>
<dbReference type="GO" id="GO:0070651">
    <property type="term" value="P:nonfunctional rRNA decay"/>
    <property type="evidence" value="ECO:0007669"/>
    <property type="project" value="TreeGrafter"/>
</dbReference>
<evidence type="ECO:0000256" key="7">
    <source>
        <dbReference type="ARBA" id="ARBA00022759"/>
    </source>
</evidence>
<dbReference type="Pfam" id="PF03464">
    <property type="entry name" value="eRF1_2"/>
    <property type="match status" value="1"/>
</dbReference>
<keyword evidence="5" id="KW-0540">Nuclease</keyword>
<evidence type="ECO:0000259" key="9">
    <source>
        <dbReference type="SMART" id="SM01194"/>
    </source>
</evidence>
<dbReference type="GO" id="GO:0016787">
    <property type="term" value="F:hydrolase activity"/>
    <property type="evidence" value="ECO:0007669"/>
    <property type="project" value="UniProtKB-KW"/>
</dbReference>
<dbReference type="GO" id="GO:0004519">
    <property type="term" value="F:endonuclease activity"/>
    <property type="evidence" value="ECO:0007669"/>
    <property type="project" value="UniProtKB-KW"/>
</dbReference>
<comment type="similarity">
    <text evidence="3">Belongs to the eukaryotic release factor 1 family. Pelota subfamily.</text>
</comment>
<dbReference type="GO" id="GO:0046872">
    <property type="term" value="F:metal ion binding"/>
    <property type="evidence" value="ECO:0007669"/>
    <property type="project" value="UniProtKB-KW"/>
</dbReference>
<keyword evidence="8" id="KW-0378">Hydrolase</keyword>
<dbReference type="SMART" id="SM01194">
    <property type="entry name" value="eRF1_1"/>
    <property type="match status" value="1"/>
</dbReference>
<dbReference type="PANTHER" id="PTHR10853">
    <property type="entry name" value="PELOTA"/>
    <property type="match status" value="1"/>
</dbReference>
<dbReference type="InterPro" id="IPR005141">
    <property type="entry name" value="eRF1_2"/>
</dbReference>
<evidence type="ECO:0000313" key="10">
    <source>
        <dbReference type="EMBL" id="KKN35757.1"/>
    </source>
</evidence>
<dbReference type="Gene3D" id="2.30.30.870">
    <property type="entry name" value="Pelota, domain A"/>
    <property type="match status" value="1"/>
</dbReference>
<dbReference type="SUPFAM" id="SSF55315">
    <property type="entry name" value="L30e-like"/>
    <property type="match status" value="1"/>
</dbReference>
<dbReference type="InterPro" id="IPR005142">
    <property type="entry name" value="eRF1_3"/>
</dbReference>
<proteinExistence type="inferred from homology"/>
<evidence type="ECO:0000256" key="4">
    <source>
        <dbReference type="ARBA" id="ARBA00022490"/>
    </source>
</evidence>
<dbReference type="GO" id="GO:0005737">
    <property type="term" value="C:cytoplasm"/>
    <property type="evidence" value="ECO:0007669"/>
    <property type="project" value="UniProtKB-SubCell"/>
</dbReference>
<dbReference type="HAMAP" id="MF_01853">
    <property type="entry name" value="PelO"/>
    <property type="match status" value="1"/>
</dbReference>
<dbReference type="SUPFAM" id="SSF53137">
    <property type="entry name" value="Translational machinery components"/>
    <property type="match status" value="1"/>
</dbReference>
<evidence type="ECO:0000256" key="5">
    <source>
        <dbReference type="ARBA" id="ARBA00022722"/>
    </source>
</evidence>
<keyword evidence="7" id="KW-0255">Endonuclease</keyword>
<dbReference type="Gene3D" id="3.30.420.60">
    <property type="entry name" value="eRF1 domain 2"/>
    <property type="match status" value="1"/>
</dbReference>
<dbReference type="EMBL" id="LAZR01002014">
    <property type="protein sequence ID" value="KKN35757.1"/>
    <property type="molecule type" value="Genomic_DNA"/>
</dbReference>
<dbReference type="Pfam" id="PF26356">
    <property type="entry name" value="Pelota_N"/>
    <property type="match status" value="1"/>
</dbReference>
<dbReference type="InterPro" id="IPR029064">
    <property type="entry name" value="Ribosomal_eL30-like_sf"/>
</dbReference>
<dbReference type="Gene3D" id="3.30.1330.30">
    <property type="match status" value="1"/>
</dbReference>
<dbReference type="AlphaFoldDB" id="A0A0F9QFH8"/>
<dbReference type="GO" id="GO:0071025">
    <property type="term" value="P:RNA surveillance"/>
    <property type="evidence" value="ECO:0007669"/>
    <property type="project" value="InterPro"/>
</dbReference>
<evidence type="ECO:0000256" key="8">
    <source>
        <dbReference type="ARBA" id="ARBA00022801"/>
    </source>
</evidence>
<keyword evidence="4" id="KW-0963">Cytoplasm</keyword>
<dbReference type="PANTHER" id="PTHR10853:SF0">
    <property type="entry name" value="PROTEIN PELOTA HOMOLOG"/>
    <property type="match status" value="1"/>
</dbReference>
<evidence type="ECO:0000256" key="6">
    <source>
        <dbReference type="ARBA" id="ARBA00022723"/>
    </source>
</evidence>
<comment type="caution">
    <text evidence="10">The sequence shown here is derived from an EMBL/GenBank/DDBJ whole genome shotgun (WGS) entry which is preliminary data.</text>
</comment>
<comment type="cofactor">
    <cofactor evidence="1">
        <name>a divalent metal cation</name>
        <dbReference type="ChEBI" id="CHEBI:60240"/>
    </cofactor>
</comment>
<evidence type="ECO:0000256" key="1">
    <source>
        <dbReference type="ARBA" id="ARBA00001968"/>
    </source>
</evidence>
<comment type="subcellular location">
    <subcellularLocation>
        <location evidence="2">Cytoplasm</location>
    </subcellularLocation>
</comment>
<dbReference type="InterPro" id="IPR038069">
    <property type="entry name" value="Pelota/DOM34_N"/>
</dbReference>
<dbReference type="NCBIfam" id="TIGR00111">
    <property type="entry name" value="pelota"/>
    <property type="match status" value="1"/>
</dbReference>
<organism evidence="10">
    <name type="scientific">marine sediment metagenome</name>
    <dbReference type="NCBI Taxonomy" id="412755"/>
    <lineage>
        <taxon>unclassified sequences</taxon>
        <taxon>metagenomes</taxon>
        <taxon>ecological metagenomes</taxon>
    </lineage>
</organism>
<dbReference type="FunFam" id="2.30.30.870:FF:000002">
    <property type="entry name" value="Protein pelota homolog"/>
    <property type="match status" value="1"/>
</dbReference>
<gene>
    <name evidence="10" type="ORF">LCGC14_0780370</name>
</gene>
<dbReference type="GO" id="GO:0070481">
    <property type="term" value="P:nuclear-transcribed mRNA catabolic process, non-stop decay"/>
    <property type="evidence" value="ECO:0007669"/>
    <property type="project" value="InterPro"/>
</dbReference>
<dbReference type="GO" id="GO:0032790">
    <property type="term" value="P:ribosome disassembly"/>
    <property type="evidence" value="ECO:0007669"/>
    <property type="project" value="TreeGrafter"/>
</dbReference>
<accession>A0A0F9QFH8</accession>
<sequence length="358" mass="40823">MKILEINRKQEEITVKIESLNDLWSLYNVISIGDIVSARTRRRVVFKEGTKGERKQMKLKLKVENVTFHEFSNRLRVKGKILEGPEDFVSFGTYHTFNIEVLQKISITKEKWLNSEIKRIKYASKFESNYKMIIVAIETGLATIALITNFSHKRIATIKNTIPGKRYKQTYRNKALNDFYEAIMKVLEENLKEIEVNLIIFSGPGNSKNVFEEYFKKNYINSGLTTKIRLCQASSGTESAIIETLKSKELAKLKKDVKILQEADMIEKIMAQFSEDADLIVIGVDEVSNASENGAIKQLLIADVMIRGTSKDFKLKIEDIITKVENSGGEIYIMSTETLAGEHLVNLGSIVGILRYKF</sequence>
<dbReference type="InterPro" id="IPR005140">
    <property type="entry name" value="eRF1_Pelota-like_N"/>
</dbReference>
<dbReference type="GO" id="GO:0070966">
    <property type="term" value="P:nuclear-transcribed mRNA catabolic process, no-go decay"/>
    <property type="evidence" value="ECO:0007669"/>
    <property type="project" value="InterPro"/>
</dbReference>
<protein>
    <recommendedName>
        <fullName evidence="9">eRF1/Pelota-like N-terminal domain-containing protein</fullName>
    </recommendedName>
</protein>
<dbReference type="InterPro" id="IPR058547">
    <property type="entry name" value="Pelota_N"/>
</dbReference>
<dbReference type="Pfam" id="PF03465">
    <property type="entry name" value="eRF1_3"/>
    <property type="match status" value="1"/>
</dbReference>
<dbReference type="InterPro" id="IPR004405">
    <property type="entry name" value="TF_pelota"/>
</dbReference>
<dbReference type="InterPro" id="IPR023521">
    <property type="entry name" value="Pelota_arc"/>
</dbReference>
<evidence type="ECO:0000256" key="2">
    <source>
        <dbReference type="ARBA" id="ARBA00004496"/>
    </source>
</evidence>
<dbReference type="SUPFAM" id="SSF159065">
    <property type="entry name" value="Dom34/Pelota N-terminal domain-like"/>
    <property type="match status" value="1"/>
</dbReference>